<dbReference type="Proteomes" id="UP000034344">
    <property type="component" value="Unassembled WGS sequence"/>
</dbReference>
<gene>
    <name evidence="1" type="ORF">US11_C0001G0037</name>
</gene>
<evidence type="ECO:0000313" key="2">
    <source>
        <dbReference type="Proteomes" id="UP000034344"/>
    </source>
</evidence>
<sequence>MESNIKHNINFLQELVRTNSVTENEGEIQNKIFKQLKLFGLSENEVFLQGDNIVVHIEGKNRSKAVMLIPHVDTVDLGKESDWKFGNALSAEIEDGKLFGRGACDTKAGVFAAVEIAQILHEKSERNEPPECDVYCAFVVGEETKGKGIRQFADWMAQEKVLNQYDDVSVIFLEPTQLEVDYGSRGNRIYEAIADSQNGIPAMENMFYFLINTYNQTTLWSQTQKHAFGSTLMNATNVNSDKEEHRPISVRTIKKKLKIHAKGKNNHVSKTGNISMDQLAMDRVAGFLWETQNLWSSQNPQTSKQILLPVNIETQKTKANQTPDSVCIEFDVVGEINQQILKEIVKKHDLEITEIPVVDNTTEIPTKVTAKIDMRTIPDQHDAAHEAINRIAQNTGVSLVESLGGSPPSFTDPQSSIFESFHYAGMQNDLRNIAVGVFSAASDANVLESLGPLFRRIKKIIFGAGNMEQAHTINEFVDLRQVDKSIDILLSTIEHWGKIPVEIN</sequence>
<accession>A0A0G0E5A9</accession>
<dbReference type="PANTHER" id="PTHR43808:SF3">
    <property type="entry name" value="ACETYLORNITHINE DEACETYLASE"/>
    <property type="match status" value="1"/>
</dbReference>
<dbReference type="GO" id="GO:0016787">
    <property type="term" value="F:hydrolase activity"/>
    <property type="evidence" value="ECO:0007669"/>
    <property type="project" value="InterPro"/>
</dbReference>
<dbReference type="SUPFAM" id="SSF53187">
    <property type="entry name" value="Zn-dependent exopeptidases"/>
    <property type="match status" value="1"/>
</dbReference>
<dbReference type="PANTHER" id="PTHR43808">
    <property type="entry name" value="ACETYLORNITHINE DEACETYLASE"/>
    <property type="match status" value="1"/>
</dbReference>
<protein>
    <submittedName>
        <fullName evidence="1">Acetylornithine deacetylase</fullName>
    </submittedName>
</protein>
<dbReference type="InterPro" id="IPR002933">
    <property type="entry name" value="Peptidase_M20"/>
</dbReference>
<dbReference type="AlphaFoldDB" id="A0A0G0E5A9"/>
<evidence type="ECO:0000313" key="1">
    <source>
        <dbReference type="EMBL" id="KKQ02078.1"/>
    </source>
</evidence>
<comment type="caution">
    <text evidence="1">The sequence shown here is derived from an EMBL/GenBank/DDBJ whole genome shotgun (WGS) entry which is preliminary data.</text>
</comment>
<reference evidence="1 2" key="1">
    <citation type="journal article" date="2015" name="Nature">
        <title>rRNA introns, odd ribosomes, and small enigmatic genomes across a large radiation of phyla.</title>
        <authorList>
            <person name="Brown C.T."/>
            <person name="Hug L.A."/>
            <person name="Thomas B.C."/>
            <person name="Sharon I."/>
            <person name="Castelle C.J."/>
            <person name="Singh A."/>
            <person name="Wilkins M.J."/>
            <person name="Williams K.H."/>
            <person name="Banfield J.F."/>
        </authorList>
    </citation>
    <scope>NUCLEOTIDE SEQUENCE [LARGE SCALE GENOMIC DNA]</scope>
</reference>
<proteinExistence type="predicted"/>
<dbReference type="InterPro" id="IPR050072">
    <property type="entry name" value="Peptidase_M20A"/>
</dbReference>
<dbReference type="STRING" id="1618480.US11_C0001G0037"/>
<name>A0A0G0E5A9_9BACT</name>
<dbReference type="EMBL" id="LBRS01000001">
    <property type="protein sequence ID" value="KKQ02078.1"/>
    <property type="molecule type" value="Genomic_DNA"/>
</dbReference>
<organism evidence="1 2">
    <name type="scientific">Candidatus Roizmanbacteria bacterium GW2011_GWA2_36_23</name>
    <dbReference type="NCBI Taxonomy" id="1618480"/>
    <lineage>
        <taxon>Bacteria</taxon>
        <taxon>Candidatus Roizmaniibacteriota</taxon>
    </lineage>
</organism>
<dbReference type="Pfam" id="PF01546">
    <property type="entry name" value="Peptidase_M20"/>
    <property type="match status" value="1"/>
</dbReference>
<dbReference type="Gene3D" id="3.40.630.10">
    <property type="entry name" value="Zn peptidases"/>
    <property type="match status" value="2"/>
</dbReference>